<keyword evidence="2" id="KW-1185">Reference proteome</keyword>
<dbReference type="KEGG" id="vg:56136023"/>
<protein>
    <submittedName>
        <fullName evidence="1">Uncharacterized protein</fullName>
    </submittedName>
</protein>
<proteinExistence type="predicted"/>
<dbReference type="EMBL" id="MN094788">
    <property type="protein sequence ID" value="QDH83548.1"/>
    <property type="molecule type" value="Genomic_DNA"/>
</dbReference>
<dbReference type="Proteomes" id="UP000320799">
    <property type="component" value="Segment"/>
</dbReference>
<dbReference type="RefSeq" id="YP_009903747.1">
    <property type="nucleotide sequence ID" value="NC_049849.1"/>
</dbReference>
<dbReference type="GeneID" id="56136023"/>
<accession>A0A514CST7</accession>
<reference evidence="1 2" key="1">
    <citation type="submission" date="2019-06" db="EMBL/GenBank/DDBJ databases">
        <authorList>
            <person name="Kincaid V.D."/>
            <person name="Fuller A."/>
            <person name="Hodges K."/>
            <person name="Bansal M."/>
            <person name="Essig J."/>
            <person name="Johnson A."/>
        </authorList>
    </citation>
    <scope>NUCLEOTIDE SEQUENCE [LARGE SCALE GENOMIC DNA]</scope>
</reference>
<evidence type="ECO:0000313" key="1">
    <source>
        <dbReference type="EMBL" id="QDH83548.1"/>
    </source>
</evidence>
<evidence type="ECO:0000313" key="2">
    <source>
        <dbReference type="Proteomes" id="UP000320799"/>
    </source>
</evidence>
<organism evidence="1 2">
    <name type="scientific">Achromobacter phage Motura</name>
    <dbReference type="NCBI Taxonomy" id="2591403"/>
    <lineage>
        <taxon>Viruses</taxon>
        <taxon>Duplodnaviria</taxon>
        <taxon>Heunggongvirae</taxon>
        <taxon>Uroviricota</taxon>
        <taxon>Caudoviricetes</taxon>
        <taxon>Moturavirus</taxon>
        <taxon>Moturavirus motura</taxon>
    </lineage>
</organism>
<name>A0A514CST7_9CAUD</name>
<sequence length="74" mass="8670">MRERHFCYGCKKHLYEELFPTDTDFKAQGRKCTRCRDNIANRTRNAGASQATLKQTKKRYASGESDKFFSKVNE</sequence>